<gene>
    <name evidence="2" type="ORF">V6256_06805</name>
</gene>
<evidence type="ECO:0000313" key="3">
    <source>
        <dbReference type="Proteomes" id="UP001369082"/>
    </source>
</evidence>
<dbReference type="InterPro" id="IPR004027">
    <property type="entry name" value="SEC_C_motif"/>
</dbReference>
<feature type="region of interest" description="Disordered" evidence="1">
    <location>
        <begin position="1"/>
        <end position="22"/>
    </location>
</feature>
<proteinExistence type="predicted"/>
<dbReference type="Proteomes" id="UP001369082">
    <property type="component" value="Unassembled WGS sequence"/>
</dbReference>
<dbReference type="EMBL" id="JBAKAZ010000019">
    <property type="protein sequence ID" value="MEL0629313.1"/>
    <property type="molecule type" value="Genomic_DNA"/>
</dbReference>
<name>A0ABU9GPQ9_9GAMM</name>
<keyword evidence="3" id="KW-1185">Reference proteome</keyword>
<evidence type="ECO:0000256" key="1">
    <source>
        <dbReference type="SAM" id="MobiDB-lite"/>
    </source>
</evidence>
<dbReference type="Gene3D" id="3.10.450.50">
    <property type="match status" value="1"/>
</dbReference>
<protein>
    <submittedName>
        <fullName evidence="2">PBPRA1643 family SWIM/SEC-C metal-binding motif protein</fullName>
    </submittedName>
</protein>
<evidence type="ECO:0000313" key="2">
    <source>
        <dbReference type="EMBL" id="MEL0629313.1"/>
    </source>
</evidence>
<comment type="caution">
    <text evidence="2">The sequence shown here is derived from an EMBL/GenBank/DDBJ whole genome shotgun (WGS) entry which is preliminary data.</text>
</comment>
<reference evidence="2 3" key="1">
    <citation type="submission" date="2024-02" db="EMBL/GenBank/DDBJ databases">
        <title>Bacteria isolated from the canopy kelp, Nereocystis luetkeana.</title>
        <authorList>
            <person name="Pfister C.A."/>
            <person name="Younker I.T."/>
            <person name="Light S.H."/>
        </authorList>
    </citation>
    <scope>NUCLEOTIDE SEQUENCE [LARGE SCALE GENOMIC DNA]</scope>
    <source>
        <strain evidence="2 3">TI.1.05</strain>
    </source>
</reference>
<accession>A0ABU9GPQ9</accession>
<dbReference type="InterPro" id="IPR026368">
    <property type="entry name" value="SWIM_PBPRA1643"/>
</dbReference>
<feature type="compositionally biased region" description="Basic residues" evidence="1">
    <location>
        <begin position="7"/>
        <end position="17"/>
    </location>
</feature>
<sequence>MSDKFFFKGKKEKKPKHSSYGFNTKRTVKAGTEELPLQVTVNNDARAEEITALAKQHELIVAITIDENSAENTTELDVLINKPVTTRFEKKPARNEPCICGSGKKYKKCCG</sequence>
<dbReference type="Pfam" id="PF02810">
    <property type="entry name" value="SEC-C"/>
    <property type="match status" value="1"/>
</dbReference>
<dbReference type="RefSeq" id="WP_341597322.1">
    <property type="nucleotide sequence ID" value="NZ_JBAKAZ010000019.1"/>
</dbReference>
<dbReference type="NCBIfam" id="TIGR04102">
    <property type="entry name" value="SWIM_PBPRA1643"/>
    <property type="match status" value="1"/>
</dbReference>
<dbReference type="SUPFAM" id="SSF103642">
    <property type="entry name" value="Sec-C motif"/>
    <property type="match status" value="1"/>
</dbReference>
<organism evidence="2 3">
    <name type="scientific">Psychromonas aquatilis</name>
    <dbReference type="NCBI Taxonomy" id="2005072"/>
    <lineage>
        <taxon>Bacteria</taxon>
        <taxon>Pseudomonadati</taxon>
        <taxon>Pseudomonadota</taxon>
        <taxon>Gammaproteobacteria</taxon>
        <taxon>Alteromonadales</taxon>
        <taxon>Psychromonadaceae</taxon>
        <taxon>Psychromonas</taxon>
    </lineage>
</organism>